<protein>
    <recommendedName>
        <fullName evidence="5">LigA protein</fullName>
    </recommendedName>
</protein>
<evidence type="ECO:0000256" key="2">
    <source>
        <dbReference type="SAM" id="Phobius"/>
    </source>
</evidence>
<dbReference type="RefSeq" id="WP_345560489.1">
    <property type="nucleotide sequence ID" value="NZ_BAAAZX010000001.1"/>
</dbReference>
<feature type="compositionally biased region" description="Low complexity" evidence="1">
    <location>
        <begin position="85"/>
        <end position="98"/>
    </location>
</feature>
<dbReference type="Proteomes" id="UP001500456">
    <property type="component" value="Unassembled WGS sequence"/>
</dbReference>
<keyword evidence="4" id="KW-1185">Reference proteome</keyword>
<keyword evidence="2" id="KW-0472">Membrane</keyword>
<organism evidence="3 4">
    <name type="scientific">Streptomyces plumbiresistens</name>
    <dbReference type="NCBI Taxonomy" id="511811"/>
    <lineage>
        <taxon>Bacteria</taxon>
        <taxon>Bacillati</taxon>
        <taxon>Actinomycetota</taxon>
        <taxon>Actinomycetes</taxon>
        <taxon>Kitasatosporales</taxon>
        <taxon>Streptomycetaceae</taxon>
        <taxon>Streptomyces</taxon>
    </lineage>
</organism>
<evidence type="ECO:0008006" key="5">
    <source>
        <dbReference type="Google" id="ProtNLM"/>
    </source>
</evidence>
<reference evidence="4" key="1">
    <citation type="journal article" date="2019" name="Int. J. Syst. Evol. Microbiol.">
        <title>The Global Catalogue of Microorganisms (GCM) 10K type strain sequencing project: providing services to taxonomists for standard genome sequencing and annotation.</title>
        <authorList>
            <consortium name="The Broad Institute Genomics Platform"/>
            <consortium name="The Broad Institute Genome Sequencing Center for Infectious Disease"/>
            <person name="Wu L."/>
            <person name="Ma J."/>
        </authorList>
    </citation>
    <scope>NUCLEOTIDE SEQUENCE [LARGE SCALE GENOMIC DNA]</scope>
    <source>
        <strain evidence="4">JCM 16924</strain>
    </source>
</reference>
<evidence type="ECO:0000313" key="3">
    <source>
        <dbReference type="EMBL" id="GAA3974919.1"/>
    </source>
</evidence>
<feature type="transmembrane region" description="Helical" evidence="2">
    <location>
        <begin position="51"/>
        <end position="71"/>
    </location>
</feature>
<name>A0ABP7Q1R2_9ACTN</name>
<keyword evidence="2" id="KW-0812">Transmembrane</keyword>
<keyword evidence="2" id="KW-1133">Transmembrane helix</keyword>
<comment type="caution">
    <text evidence="3">The sequence shown here is derived from an EMBL/GenBank/DDBJ whole genome shotgun (WGS) entry which is preliminary data.</text>
</comment>
<feature type="region of interest" description="Disordered" evidence="1">
    <location>
        <begin position="72"/>
        <end position="100"/>
    </location>
</feature>
<accession>A0ABP7Q1R2</accession>
<proteinExistence type="predicted"/>
<evidence type="ECO:0000313" key="4">
    <source>
        <dbReference type="Proteomes" id="UP001500456"/>
    </source>
</evidence>
<evidence type="ECO:0000256" key="1">
    <source>
        <dbReference type="SAM" id="MobiDB-lite"/>
    </source>
</evidence>
<gene>
    <name evidence="3" type="ORF">GCM10022232_02790</name>
</gene>
<dbReference type="EMBL" id="BAAAZX010000001">
    <property type="protein sequence ID" value="GAA3974919.1"/>
    <property type="molecule type" value="Genomic_DNA"/>
</dbReference>
<sequence>MPVEQHSDPFEDRLGTALRQAGHTFDPDDGAALAAAGHARGRRLRLRRRRAAVASGAASLALVGVGGALLLPGDDSQEPQQRSVATGTTAAPTPTTTPLPLSRADMIRTFQELLPEGQFGESDARGTGEELPPYARVVFDDGKGAASISMSLDRIEPGSDQARQIAECPDKVLTPYDSCSSSRLADGSLLKIFKGYEYPDRRVDTKLWTADLVTPNGHYVTVSEWNAAAEKDAPVSRPNPPLSTTQLEALVSAGVWRQVVDAMPADSTKPDPSVTETVPAGADGAAVGQTLADLLPKGVEVVAKGGQDTEYAYLVVDDGKGKCFVQVNVQPDMRDVAGDLYGSGSETLPDGTRVATRQGPGEKAGSGVVMWTADTMRANGMRVVISAFNAADQNSDATRETPALTIEQLRAIALSPKWDALVKG</sequence>